<comment type="subcellular location">
    <subcellularLocation>
        <location evidence="1">Cell inner membrane</location>
        <topology evidence="1">Multi-pass membrane protein</topology>
    </subcellularLocation>
    <subcellularLocation>
        <location evidence="8">Cell membrane</location>
        <topology evidence="8">Multi-pass membrane protein</topology>
    </subcellularLocation>
</comment>
<comment type="similarity">
    <text evidence="8">Belongs to the binding-protein-dependent transport system permease family.</text>
</comment>
<evidence type="ECO:0000256" key="8">
    <source>
        <dbReference type="RuleBase" id="RU363032"/>
    </source>
</evidence>
<protein>
    <submittedName>
        <fullName evidence="10">Iron(III) transport system permease protein</fullName>
    </submittedName>
</protein>
<dbReference type="PANTHER" id="PTHR43357">
    <property type="entry name" value="INNER MEMBRANE ABC TRANSPORTER PERMEASE PROTEIN YDCV"/>
    <property type="match status" value="1"/>
</dbReference>
<proteinExistence type="inferred from homology"/>
<dbReference type="SUPFAM" id="SSF161098">
    <property type="entry name" value="MetI-like"/>
    <property type="match status" value="2"/>
</dbReference>
<dbReference type="RefSeq" id="WP_183312395.1">
    <property type="nucleotide sequence ID" value="NZ_JACIEW010000009.1"/>
</dbReference>
<dbReference type="Pfam" id="PF00528">
    <property type="entry name" value="BPD_transp_1"/>
    <property type="match status" value="2"/>
</dbReference>
<dbReference type="GO" id="GO:0055085">
    <property type="term" value="P:transmembrane transport"/>
    <property type="evidence" value="ECO:0007669"/>
    <property type="project" value="InterPro"/>
</dbReference>
<dbReference type="PANTHER" id="PTHR43357:SF4">
    <property type="entry name" value="INNER MEMBRANE ABC TRANSPORTER PERMEASE PROTEIN YDCV"/>
    <property type="match status" value="1"/>
</dbReference>
<evidence type="ECO:0000256" key="6">
    <source>
        <dbReference type="ARBA" id="ARBA00022989"/>
    </source>
</evidence>
<dbReference type="InterPro" id="IPR000515">
    <property type="entry name" value="MetI-like"/>
</dbReference>
<dbReference type="AlphaFoldDB" id="A0A7W6IPZ4"/>
<evidence type="ECO:0000256" key="5">
    <source>
        <dbReference type="ARBA" id="ARBA00022692"/>
    </source>
</evidence>
<keyword evidence="5 8" id="KW-0812">Transmembrane</keyword>
<feature type="transmembrane region" description="Helical" evidence="8">
    <location>
        <begin position="533"/>
        <end position="554"/>
    </location>
</feature>
<feature type="transmembrane region" description="Helical" evidence="8">
    <location>
        <begin position="486"/>
        <end position="513"/>
    </location>
</feature>
<feature type="transmembrane region" description="Helical" evidence="8">
    <location>
        <begin position="77"/>
        <end position="101"/>
    </location>
</feature>
<feature type="domain" description="ABC transmembrane type-1" evidence="9">
    <location>
        <begin position="78"/>
        <end position="281"/>
    </location>
</feature>
<evidence type="ECO:0000256" key="1">
    <source>
        <dbReference type="ARBA" id="ARBA00004429"/>
    </source>
</evidence>
<keyword evidence="3" id="KW-1003">Cell membrane</keyword>
<organism evidence="10 11">
    <name type="scientific">Devosia subaequoris</name>
    <dbReference type="NCBI Taxonomy" id="395930"/>
    <lineage>
        <taxon>Bacteria</taxon>
        <taxon>Pseudomonadati</taxon>
        <taxon>Pseudomonadota</taxon>
        <taxon>Alphaproteobacteria</taxon>
        <taxon>Hyphomicrobiales</taxon>
        <taxon>Devosiaceae</taxon>
        <taxon>Devosia</taxon>
    </lineage>
</organism>
<keyword evidence="7 8" id="KW-0472">Membrane</keyword>
<name>A0A7W6IPZ4_9HYPH</name>
<feature type="transmembrane region" description="Helical" evidence="8">
    <location>
        <begin position="19"/>
        <end position="38"/>
    </location>
</feature>
<evidence type="ECO:0000256" key="4">
    <source>
        <dbReference type="ARBA" id="ARBA00022519"/>
    </source>
</evidence>
<dbReference type="InterPro" id="IPR035906">
    <property type="entry name" value="MetI-like_sf"/>
</dbReference>
<keyword evidence="4" id="KW-0997">Cell inner membrane</keyword>
<evidence type="ECO:0000313" key="10">
    <source>
        <dbReference type="EMBL" id="MBB4053625.1"/>
    </source>
</evidence>
<feature type="transmembrane region" description="Helical" evidence="8">
    <location>
        <begin position="368"/>
        <end position="388"/>
    </location>
</feature>
<dbReference type="Proteomes" id="UP000547011">
    <property type="component" value="Unassembled WGS sequence"/>
</dbReference>
<dbReference type="Gene3D" id="1.10.3720.10">
    <property type="entry name" value="MetI-like"/>
    <property type="match status" value="2"/>
</dbReference>
<feature type="transmembrane region" description="Helical" evidence="8">
    <location>
        <begin position="400"/>
        <end position="421"/>
    </location>
</feature>
<feature type="domain" description="ABC transmembrane type-1" evidence="9">
    <location>
        <begin position="364"/>
        <end position="554"/>
    </location>
</feature>
<feature type="transmembrane region" description="Helical" evidence="8">
    <location>
        <begin position="113"/>
        <end position="137"/>
    </location>
</feature>
<dbReference type="CDD" id="cd06261">
    <property type="entry name" value="TM_PBP2"/>
    <property type="match status" value="2"/>
</dbReference>
<evidence type="ECO:0000256" key="2">
    <source>
        <dbReference type="ARBA" id="ARBA00022448"/>
    </source>
</evidence>
<comment type="caution">
    <text evidence="10">The sequence shown here is derived from an EMBL/GenBank/DDBJ whole genome shotgun (WGS) entry which is preliminary data.</text>
</comment>
<evidence type="ECO:0000256" key="3">
    <source>
        <dbReference type="ARBA" id="ARBA00022475"/>
    </source>
</evidence>
<gene>
    <name evidence="10" type="ORF">GGR20_003287</name>
</gene>
<sequence>MSELIATAMAPAARRRLNIAPYVAGGVTIFVLVAFLLYPIGTTMLNSFAPAGEAFNVLNATLENFSRFFSSSMYQQALLNTIFIGGMVTVLATAVAVPAAYFVARVQIPFKPLILSLSIIPLISPPFIGAYSWVVLFGRSGIVSQYLNQWFGIQMPPVYGYFGVILSMVLSNFTYVFLFVQGALTAVDPHLEESARVMGASRWRVLRTVVLPLAIPPMLAGAMIVLIEALGEFGAPAVLGGEMYVLSTLMYFQIHGFFNLNAASAIALVNVLITLAAILFLIRVNKKRRFVTVGSTTRRAALQTGRGIRIIANCYVWGLLALALLPQLVVVFTSFAEKWPGTLWPTQYGWGNYQYVFTRVVEPLQNSLILAAVATVACVVFGTLTGYVAERKTFFGKWALDLTIMLPFILPGIVTGVALLVTYNSGPIALTGTALIIVIGYFVRRIAYIYRSVVAAVTQIDLKMEEASTVAGATWGTTMRKVTIPLIAPGILAGAIIVFTTLISEMSTTVMLYSARWKTISIAIYERLESQEISAAAAIGSITILVTLILVLAATRIIGKSMSELFS</sequence>
<accession>A0A7W6IPZ4</accession>
<feature type="transmembrane region" description="Helical" evidence="8">
    <location>
        <begin position="204"/>
        <end position="226"/>
    </location>
</feature>
<dbReference type="PROSITE" id="PS50928">
    <property type="entry name" value="ABC_TM1"/>
    <property type="match status" value="2"/>
</dbReference>
<dbReference type="EMBL" id="JACIEW010000009">
    <property type="protein sequence ID" value="MBB4053625.1"/>
    <property type="molecule type" value="Genomic_DNA"/>
</dbReference>
<feature type="transmembrane region" description="Helical" evidence="8">
    <location>
        <begin position="260"/>
        <end position="282"/>
    </location>
</feature>
<feature type="transmembrane region" description="Helical" evidence="8">
    <location>
        <begin position="314"/>
        <end position="336"/>
    </location>
</feature>
<reference evidence="10 11" key="1">
    <citation type="submission" date="2020-08" db="EMBL/GenBank/DDBJ databases">
        <title>Genomic Encyclopedia of Type Strains, Phase IV (KMG-IV): sequencing the most valuable type-strain genomes for metagenomic binning, comparative biology and taxonomic classification.</title>
        <authorList>
            <person name="Goeker M."/>
        </authorList>
    </citation>
    <scope>NUCLEOTIDE SEQUENCE [LARGE SCALE GENOMIC DNA]</scope>
    <source>
        <strain evidence="10 11">DSM 23447</strain>
    </source>
</reference>
<dbReference type="GO" id="GO:0005886">
    <property type="term" value="C:plasma membrane"/>
    <property type="evidence" value="ECO:0007669"/>
    <property type="project" value="UniProtKB-SubCell"/>
</dbReference>
<evidence type="ECO:0000313" key="11">
    <source>
        <dbReference type="Proteomes" id="UP000547011"/>
    </source>
</evidence>
<keyword evidence="2 8" id="KW-0813">Transport</keyword>
<keyword evidence="6 8" id="KW-1133">Transmembrane helix</keyword>
<feature type="transmembrane region" description="Helical" evidence="8">
    <location>
        <begin position="158"/>
        <end position="184"/>
    </location>
</feature>
<evidence type="ECO:0000256" key="7">
    <source>
        <dbReference type="ARBA" id="ARBA00023136"/>
    </source>
</evidence>
<feature type="transmembrane region" description="Helical" evidence="8">
    <location>
        <begin position="427"/>
        <end position="443"/>
    </location>
</feature>
<keyword evidence="11" id="KW-1185">Reference proteome</keyword>
<evidence type="ECO:0000259" key="9">
    <source>
        <dbReference type="PROSITE" id="PS50928"/>
    </source>
</evidence>